<reference evidence="2" key="1">
    <citation type="journal article" date="2012" name="MBio">
        <title>Comparative genome analysis of Trichophyton rubrum and related dermatophytes reveals candidate genes involved in infection.</title>
        <authorList>
            <person name="Martinez D.A."/>
            <person name="Oliver B.G."/>
            <person name="Graeser Y."/>
            <person name="Goldberg J.M."/>
            <person name="Li W."/>
            <person name="Martinez-Rossi N.M."/>
            <person name="Monod M."/>
            <person name="Shelest E."/>
            <person name="Barton R.C."/>
            <person name="Birch E."/>
            <person name="Brakhage A.A."/>
            <person name="Chen Z."/>
            <person name="Gurr S.J."/>
            <person name="Heiman D."/>
            <person name="Heitman J."/>
            <person name="Kosti I."/>
            <person name="Rossi A."/>
            <person name="Saif S."/>
            <person name="Samalova M."/>
            <person name="Saunders C.W."/>
            <person name="Shea T."/>
            <person name="Summerbell R.C."/>
            <person name="Xu J."/>
            <person name="Young S."/>
            <person name="Zeng Q."/>
            <person name="Birren B.W."/>
            <person name="Cuomo C.A."/>
            <person name="White T.C."/>
        </authorList>
    </citation>
    <scope>NUCLEOTIDE SEQUENCE [LARGE SCALE GENOMIC DNA]</scope>
    <source>
        <strain evidence="2">ATCC MYA-4605 / CBS 113480</strain>
    </source>
</reference>
<dbReference type="HOGENOM" id="CLU_2157774_0_0_1"/>
<dbReference type="AlphaFoldDB" id="C5FDW7"/>
<accession>C5FDW7</accession>
<dbReference type="VEuPathDB" id="FungiDB:MCYG_00889"/>
<sequence>MQTVRDLSTKASSYVKRVESAIAFLDALYPLDSPGKVEQALPLLESAIRRLWLFTTLDTDLESAVIRQLQKFDIVSGVGRATVACEATFELYIANKVMAATDKAKGRQHHA</sequence>
<dbReference type="OrthoDB" id="1858069at2759"/>
<dbReference type="Proteomes" id="UP000002035">
    <property type="component" value="Unassembled WGS sequence"/>
</dbReference>
<protein>
    <submittedName>
        <fullName evidence="1">Uncharacterized protein</fullName>
    </submittedName>
</protein>
<keyword evidence="2" id="KW-1185">Reference proteome</keyword>
<name>C5FDW7_ARTOC</name>
<evidence type="ECO:0000313" key="1">
    <source>
        <dbReference type="EMBL" id="EEQ28001.1"/>
    </source>
</evidence>
<dbReference type="EMBL" id="DS995701">
    <property type="protein sequence ID" value="EEQ28001.1"/>
    <property type="molecule type" value="Genomic_DNA"/>
</dbReference>
<proteinExistence type="predicted"/>
<dbReference type="GeneID" id="9226716"/>
<gene>
    <name evidence="1" type="ORF">MCYG_00889</name>
</gene>
<dbReference type="RefSeq" id="XP_002850785.1">
    <property type="nucleotide sequence ID" value="XM_002850739.1"/>
</dbReference>
<organism evidence="1 2">
    <name type="scientific">Arthroderma otae (strain ATCC MYA-4605 / CBS 113480)</name>
    <name type="common">Microsporum canis</name>
    <dbReference type="NCBI Taxonomy" id="554155"/>
    <lineage>
        <taxon>Eukaryota</taxon>
        <taxon>Fungi</taxon>
        <taxon>Dikarya</taxon>
        <taxon>Ascomycota</taxon>
        <taxon>Pezizomycotina</taxon>
        <taxon>Eurotiomycetes</taxon>
        <taxon>Eurotiomycetidae</taxon>
        <taxon>Onygenales</taxon>
        <taxon>Arthrodermataceae</taxon>
        <taxon>Microsporum</taxon>
    </lineage>
</organism>
<dbReference type="STRING" id="554155.C5FDW7"/>
<evidence type="ECO:0000313" key="2">
    <source>
        <dbReference type="Proteomes" id="UP000002035"/>
    </source>
</evidence>